<dbReference type="InterPro" id="IPR007712">
    <property type="entry name" value="RelE/ParE_toxin"/>
</dbReference>
<gene>
    <name evidence="2" type="ORF">H6G05_04295</name>
</gene>
<dbReference type="InterPro" id="IPR004386">
    <property type="entry name" value="Toxin_YafQ-like"/>
</dbReference>
<dbReference type="Pfam" id="PF15738">
    <property type="entry name" value="YafQ_toxin"/>
    <property type="match status" value="1"/>
</dbReference>
<accession>A0ABR8C6T3</accession>
<dbReference type="EMBL" id="JACJQY010000004">
    <property type="protein sequence ID" value="MBD2316071.1"/>
    <property type="molecule type" value="Genomic_DNA"/>
</dbReference>
<dbReference type="SUPFAM" id="SSF143011">
    <property type="entry name" value="RelE-like"/>
    <property type="match status" value="1"/>
</dbReference>
<name>A0ABR8C6T3_9CYAN</name>
<reference evidence="2 3" key="1">
    <citation type="journal article" date="2020" name="ISME J.">
        <title>Comparative genomics reveals insights into cyanobacterial evolution and habitat adaptation.</title>
        <authorList>
            <person name="Chen M.Y."/>
            <person name="Teng W.K."/>
            <person name="Zhao L."/>
            <person name="Hu C.X."/>
            <person name="Zhou Y.K."/>
            <person name="Han B.P."/>
            <person name="Song L.R."/>
            <person name="Shu W.S."/>
        </authorList>
    </citation>
    <scope>NUCLEOTIDE SEQUENCE [LARGE SCALE GENOMIC DNA]</scope>
    <source>
        <strain evidence="2 3">FACHB-1050</strain>
    </source>
</reference>
<comment type="caution">
    <text evidence="2">The sequence shown here is derived from an EMBL/GenBank/DDBJ whole genome shotgun (WGS) entry which is preliminary data.</text>
</comment>
<evidence type="ECO:0000313" key="3">
    <source>
        <dbReference type="Proteomes" id="UP000618445"/>
    </source>
</evidence>
<dbReference type="RefSeq" id="WP_190576610.1">
    <property type="nucleotide sequence ID" value="NZ_CAWPQU010000034.1"/>
</dbReference>
<dbReference type="NCBIfam" id="TIGR02385">
    <property type="entry name" value="RelE_StbE"/>
    <property type="match status" value="1"/>
</dbReference>
<evidence type="ECO:0000313" key="2">
    <source>
        <dbReference type="EMBL" id="MBD2316071.1"/>
    </source>
</evidence>
<dbReference type="Proteomes" id="UP000618445">
    <property type="component" value="Unassembled WGS sequence"/>
</dbReference>
<evidence type="ECO:0000256" key="1">
    <source>
        <dbReference type="ARBA" id="ARBA00022649"/>
    </source>
</evidence>
<keyword evidence="1" id="KW-1277">Toxin-antitoxin system</keyword>
<protein>
    <submittedName>
        <fullName evidence="2">Type II toxin-antitoxin system mRNA interferase toxin, RelE/StbE family</fullName>
    </submittedName>
</protein>
<organism evidence="2 3">
    <name type="scientific">Phormidium tenue FACHB-1050</name>
    <dbReference type="NCBI Taxonomy" id="2692857"/>
    <lineage>
        <taxon>Bacteria</taxon>
        <taxon>Bacillati</taxon>
        <taxon>Cyanobacteriota</taxon>
        <taxon>Cyanophyceae</taxon>
        <taxon>Oscillatoriophycideae</taxon>
        <taxon>Oscillatoriales</taxon>
        <taxon>Oscillatoriaceae</taxon>
        <taxon>Phormidium</taxon>
    </lineage>
</organism>
<sequence>MIELTWDESFARILKKWRKKHPELVARFQQKLELFKNDPFHPSLKTHSLVGNLAGSWSISINYEQRLVFRFLSDTKVLLIDLGTHDDVY</sequence>
<proteinExistence type="predicted"/>
<keyword evidence="3" id="KW-1185">Reference proteome</keyword>
<dbReference type="Gene3D" id="3.30.2310.20">
    <property type="entry name" value="RelE-like"/>
    <property type="match status" value="1"/>
</dbReference>
<dbReference type="InterPro" id="IPR035093">
    <property type="entry name" value="RelE/ParE_toxin_dom_sf"/>
</dbReference>